<keyword evidence="2" id="KW-1185">Reference proteome</keyword>
<dbReference type="Proteomes" id="UP001642501">
    <property type="component" value="Unassembled WGS sequence"/>
</dbReference>
<evidence type="ECO:0000313" key="2">
    <source>
        <dbReference type="Proteomes" id="UP001642501"/>
    </source>
</evidence>
<reference evidence="1 2" key="1">
    <citation type="submission" date="2024-01" db="EMBL/GenBank/DDBJ databases">
        <authorList>
            <person name="Allen C."/>
            <person name="Tagirdzhanova G."/>
        </authorList>
    </citation>
    <scope>NUCLEOTIDE SEQUENCE [LARGE SCALE GENOMIC DNA]</scope>
    <source>
        <strain evidence="1 2">CBS 573.63</strain>
    </source>
</reference>
<name>A0ABP0E1I6_9PEZI</name>
<dbReference type="Gene3D" id="3.30.200.20">
    <property type="entry name" value="Phosphorylase Kinase, domain 1"/>
    <property type="match status" value="1"/>
</dbReference>
<gene>
    <name evidence="1" type="ORF">SEPCBS57363_005612</name>
</gene>
<dbReference type="EMBL" id="CAWUOM010000131">
    <property type="protein sequence ID" value="CAK7273357.1"/>
    <property type="molecule type" value="Genomic_DNA"/>
</dbReference>
<proteinExistence type="predicted"/>
<evidence type="ECO:0000313" key="1">
    <source>
        <dbReference type="EMBL" id="CAK7273357.1"/>
    </source>
</evidence>
<feature type="non-terminal residue" evidence="1">
    <location>
        <position position="59"/>
    </location>
</feature>
<sequence length="59" mass="6489">MDADELPPLPPFRYIQPFHVDVEDVEQYAPGGYHPVDIGDVICAGKTKYKAVHKLGHGG</sequence>
<comment type="caution">
    <text evidence="1">The sequence shown here is derived from an EMBL/GenBank/DDBJ whole genome shotgun (WGS) entry which is preliminary data.</text>
</comment>
<accession>A0ABP0E1I6</accession>
<protein>
    <submittedName>
        <fullName evidence="1">Uncharacterized protein</fullName>
    </submittedName>
</protein>
<organism evidence="1 2">
    <name type="scientific">Sporothrix epigloea</name>
    <dbReference type="NCBI Taxonomy" id="1892477"/>
    <lineage>
        <taxon>Eukaryota</taxon>
        <taxon>Fungi</taxon>
        <taxon>Dikarya</taxon>
        <taxon>Ascomycota</taxon>
        <taxon>Pezizomycotina</taxon>
        <taxon>Sordariomycetes</taxon>
        <taxon>Sordariomycetidae</taxon>
        <taxon>Ophiostomatales</taxon>
        <taxon>Ophiostomataceae</taxon>
        <taxon>Sporothrix</taxon>
    </lineage>
</organism>